<dbReference type="Gene3D" id="1.25.40.10">
    <property type="entry name" value="Tetratricopeptide repeat domain"/>
    <property type="match status" value="1"/>
</dbReference>
<dbReference type="EMBL" id="LXSU01000074">
    <property type="protein sequence ID" value="OCX43223.1"/>
    <property type="molecule type" value="Genomic_DNA"/>
</dbReference>
<organism evidence="1 2">
    <name type="scientific">Campylobacter ornithocola</name>
    <dbReference type="NCBI Taxonomy" id="1848766"/>
    <lineage>
        <taxon>Bacteria</taxon>
        <taxon>Pseudomonadati</taxon>
        <taxon>Campylobacterota</taxon>
        <taxon>Epsilonproteobacteria</taxon>
        <taxon>Campylobacterales</taxon>
        <taxon>Campylobacteraceae</taxon>
        <taxon>Campylobacter</taxon>
    </lineage>
</organism>
<dbReference type="SUPFAM" id="SSF48452">
    <property type="entry name" value="TPR-like"/>
    <property type="match status" value="1"/>
</dbReference>
<dbReference type="PANTHER" id="PTHR43404:SF1">
    <property type="entry name" value="MNN4P"/>
    <property type="match status" value="1"/>
</dbReference>
<keyword evidence="2" id="KW-1185">Reference proteome</keyword>
<gene>
    <name evidence="1" type="ORF">A7X81_08255</name>
</gene>
<reference evidence="1 2" key="1">
    <citation type="submission" date="2016-05" db="EMBL/GenBank/DDBJ databases">
        <authorList>
            <person name="Caceres A."/>
            <person name="Munoz I."/>
            <person name="Iraola G."/>
            <person name="Diaz-Viraque F."/>
            <person name="Greif G."/>
            <person name="Collado L."/>
        </authorList>
    </citation>
    <scope>NUCLEOTIDE SEQUENCE [LARGE SCALE GENOMIC DNA]</scope>
    <source>
        <strain evidence="1 2">WBE38</strain>
    </source>
</reference>
<evidence type="ECO:0000313" key="2">
    <source>
        <dbReference type="Proteomes" id="UP000094873"/>
    </source>
</evidence>
<evidence type="ECO:0000313" key="1">
    <source>
        <dbReference type="EMBL" id="OCX43223.1"/>
    </source>
</evidence>
<dbReference type="Proteomes" id="UP000094873">
    <property type="component" value="Unassembled WGS sequence"/>
</dbReference>
<proteinExistence type="predicted"/>
<comment type="caution">
    <text evidence="1">The sequence shown here is derived from an EMBL/GenBank/DDBJ whole genome shotgun (WGS) entry which is preliminary data.</text>
</comment>
<sequence>MTFKSCLQKALRESKGFFFTQKILALCVVLLMQKKTNHTRLLTFFKICIFMRQKITYYYQAEFDFYHREYSKALEYIDYFLKFHPNHIEAKYLKAQILFSHDKKQEAWGILIECLNQTKRLKTWLFLSKMIENQNDASKLENLYLKHSQNYSQKEQVVINKYLITAFKKIHDYIQAKEYIKKNILQCPLEVVSKKSKMVKQDAINALRDIKIIFDNANIDFFLVSGTFLGCIREGDFIGHDYDIDIGIWSEDYSNEIKNKILEYGVFIQYDLNWIGGLKLKHVNGIKIDIFLHFREYDKIYHQGEVVKWYNTTLQLQKYNFIGDEYYGFKDFDKYLSENYGDWKAKKADFDNILDTPNAVVMNNNAFIVHLYQLLMSQYVKNNESKILVYLEQFGEKI</sequence>
<dbReference type="RefSeq" id="WP_066007278.1">
    <property type="nucleotide sequence ID" value="NZ_LXSU01000074.1"/>
</dbReference>
<dbReference type="InterPro" id="IPR052942">
    <property type="entry name" value="LPS_cholinephosphotransferase"/>
</dbReference>
<dbReference type="PANTHER" id="PTHR43404">
    <property type="entry name" value="LIPOPOLYSACCHARIDE CHOLINEPHOSPHOTRANSFERASE LICD"/>
    <property type="match status" value="1"/>
</dbReference>
<dbReference type="InterPro" id="IPR011990">
    <property type="entry name" value="TPR-like_helical_dom_sf"/>
</dbReference>
<name>A0A6M8MX33_9BACT</name>
<dbReference type="AlphaFoldDB" id="A0A6M8MX33"/>
<dbReference type="OrthoDB" id="9802794at2"/>
<accession>A0A6M8MX33</accession>
<protein>
    <submittedName>
        <fullName evidence="1">Uncharacterized protein</fullName>
    </submittedName>
</protein>